<dbReference type="EMBL" id="FODY01000003">
    <property type="protein sequence ID" value="SEO57773.1"/>
    <property type="molecule type" value="Genomic_DNA"/>
</dbReference>
<dbReference type="PANTHER" id="PTHR33884">
    <property type="entry name" value="UPF0410 PROTEIN YMGE"/>
    <property type="match status" value="1"/>
</dbReference>
<dbReference type="Proteomes" id="UP000198847">
    <property type="component" value="Unassembled WGS sequence"/>
</dbReference>
<feature type="transmembrane region" description="Helical" evidence="7">
    <location>
        <begin position="47"/>
        <end position="72"/>
    </location>
</feature>
<comment type="similarity">
    <text evidence="2">Belongs to the UPF0410 family.</text>
</comment>
<evidence type="ECO:0000256" key="2">
    <source>
        <dbReference type="ARBA" id="ARBA00011006"/>
    </source>
</evidence>
<evidence type="ECO:0000256" key="3">
    <source>
        <dbReference type="ARBA" id="ARBA00022475"/>
    </source>
</evidence>
<dbReference type="RefSeq" id="WP_091744041.1">
    <property type="nucleotide sequence ID" value="NZ_FODY01000003.1"/>
</dbReference>
<dbReference type="STRING" id="112903.SAMN04490178_10362"/>
<proteinExistence type="inferred from homology"/>
<protein>
    <submittedName>
        <fullName evidence="8">Uncharacterized membrane protein YeaQ/YmgE, transglycosylase-associated protein family</fullName>
    </submittedName>
</protein>
<evidence type="ECO:0000256" key="1">
    <source>
        <dbReference type="ARBA" id="ARBA00004651"/>
    </source>
</evidence>
<comment type="subcellular location">
    <subcellularLocation>
        <location evidence="1">Cell membrane</location>
        <topology evidence="1">Multi-pass membrane protein</topology>
    </subcellularLocation>
</comment>
<gene>
    <name evidence="8" type="ORF">SAMN04490178_10362</name>
</gene>
<evidence type="ECO:0000256" key="5">
    <source>
        <dbReference type="ARBA" id="ARBA00022989"/>
    </source>
</evidence>
<keyword evidence="4 7" id="KW-0812">Transmembrane</keyword>
<evidence type="ECO:0000313" key="8">
    <source>
        <dbReference type="EMBL" id="SEO57773.1"/>
    </source>
</evidence>
<dbReference type="OrthoDB" id="1684438at2"/>
<evidence type="ECO:0000313" key="9">
    <source>
        <dbReference type="Proteomes" id="UP000198847"/>
    </source>
</evidence>
<reference evidence="8 9" key="1">
    <citation type="submission" date="2016-10" db="EMBL/GenBank/DDBJ databases">
        <authorList>
            <person name="de Groot N.N."/>
        </authorList>
    </citation>
    <scope>NUCLEOTIDE SEQUENCE [LARGE SCALE GENOMIC DNA]</scope>
    <source>
        <strain evidence="8 9">DSM 13305</strain>
    </source>
</reference>
<name>A0A1H8QVD3_9FIRM</name>
<dbReference type="Pfam" id="PF04226">
    <property type="entry name" value="Transgly_assoc"/>
    <property type="match status" value="1"/>
</dbReference>
<dbReference type="AlphaFoldDB" id="A0A1H8QVD3"/>
<organism evidence="8 9">
    <name type="scientific">Propionispora vibrioides</name>
    <dbReference type="NCBI Taxonomy" id="112903"/>
    <lineage>
        <taxon>Bacteria</taxon>
        <taxon>Bacillati</taxon>
        <taxon>Bacillota</taxon>
        <taxon>Negativicutes</taxon>
        <taxon>Selenomonadales</taxon>
        <taxon>Sporomusaceae</taxon>
        <taxon>Propionispora</taxon>
    </lineage>
</organism>
<dbReference type="InterPro" id="IPR007341">
    <property type="entry name" value="Transgly_assoc"/>
</dbReference>
<keyword evidence="6 7" id="KW-0472">Membrane</keyword>
<evidence type="ECO:0000256" key="7">
    <source>
        <dbReference type="SAM" id="Phobius"/>
    </source>
</evidence>
<evidence type="ECO:0000256" key="6">
    <source>
        <dbReference type="ARBA" id="ARBA00023136"/>
    </source>
</evidence>
<evidence type="ECO:0000256" key="4">
    <source>
        <dbReference type="ARBA" id="ARBA00022692"/>
    </source>
</evidence>
<dbReference type="PANTHER" id="PTHR33884:SF3">
    <property type="entry name" value="UPF0410 PROTEIN YMGE"/>
    <property type="match status" value="1"/>
</dbReference>
<dbReference type="GO" id="GO:0005886">
    <property type="term" value="C:plasma membrane"/>
    <property type="evidence" value="ECO:0007669"/>
    <property type="project" value="UniProtKB-SubCell"/>
</dbReference>
<keyword evidence="9" id="KW-1185">Reference proteome</keyword>
<sequence length="86" mass="8987">MIWFLVIGLVSGWLAGMIAKGGGFGIWGDLVTGVIGSFIGGFLFNLLGISTYGTIGSIISSTVGAIVLLWVIRMFSHVAPAAQKKE</sequence>
<accession>A0A1H8QVD3</accession>
<keyword evidence="3" id="KW-1003">Cell membrane</keyword>
<keyword evidence="5 7" id="KW-1133">Transmembrane helix</keyword>